<dbReference type="AlphaFoldDB" id="A0A9P8WF07"/>
<keyword evidence="2" id="KW-1185">Reference proteome</keyword>
<dbReference type="Proteomes" id="UP000777438">
    <property type="component" value="Unassembled WGS sequence"/>
</dbReference>
<dbReference type="EMBL" id="JAGPYM010000002">
    <property type="protein sequence ID" value="KAH6898300.1"/>
    <property type="molecule type" value="Genomic_DNA"/>
</dbReference>
<comment type="caution">
    <text evidence="1">The sequence shown here is derived from an EMBL/GenBank/DDBJ whole genome shotgun (WGS) entry which is preliminary data.</text>
</comment>
<reference evidence="1 2" key="1">
    <citation type="journal article" date="2021" name="Nat. Commun.">
        <title>Genetic determinants of endophytism in the Arabidopsis root mycobiome.</title>
        <authorList>
            <person name="Mesny F."/>
            <person name="Miyauchi S."/>
            <person name="Thiergart T."/>
            <person name="Pickel B."/>
            <person name="Atanasova L."/>
            <person name="Karlsson M."/>
            <person name="Huettel B."/>
            <person name="Barry K.W."/>
            <person name="Haridas S."/>
            <person name="Chen C."/>
            <person name="Bauer D."/>
            <person name="Andreopoulos W."/>
            <person name="Pangilinan J."/>
            <person name="LaButti K."/>
            <person name="Riley R."/>
            <person name="Lipzen A."/>
            <person name="Clum A."/>
            <person name="Drula E."/>
            <person name="Henrissat B."/>
            <person name="Kohler A."/>
            <person name="Grigoriev I.V."/>
            <person name="Martin F.M."/>
            <person name="Hacquard S."/>
        </authorList>
    </citation>
    <scope>NUCLEOTIDE SEQUENCE [LARGE SCALE GENOMIC DNA]</scope>
    <source>
        <strain evidence="1 2">MPI-CAGE-CH-0241</strain>
    </source>
</reference>
<organism evidence="1 2">
    <name type="scientific">Thelonectria olida</name>
    <dbReference type="NCBI Taxonomy" id="1576542"/>
    <lineage>
        <taxon>Eukaryota</taxon>
        <taxon>Fungi</taxon>
        <taxon>Dikarya</taxon>
        <taxon>Ascomycota</taxon>
        <taxon>Pezizomycotina</taxon>
        <taxon>Sordariomycetes</taxon>
        <taxon>Hypocreomycetidae</taxon>
        <taxon>Hypocreales</taxon>
        <taxon>Nectriaceae</taxon>
        <taxon>Thelonectria</taxon>
    </lineage>
</organism>
<evidence type="ECO:0000313" key="1">
    <source>
        <dbReference type="EMBL" id="KAH6898300.1"/>
    </source>
</evidence>
<protein>
    <submittedName>
        <fullName evidence="1">Uncharacterized protein</fullName>
    </submittedName>
</protein>
<accession>A0A9P8WF07</accession>
<name>A0A9P8WF07_9HYPO</name>
<sequence length="209" mass="23542">MQLPHETFRLLQVSILCRDELEPVSVVRTSYPNDFTFTKASSPQHSSNHHKHVSFSCFQKFPLPRRGKVGCGLCCWSGGLVMDDLCLGLHSQAHKPHQDSDRFAPAYQTEPGATRSKLQALRRLVFLMMKATTRVRAHGCHNAWAKLIERYQLINIGLTPLKPSPRGSSLFVHIWTPQERPHQKGLPQLLVNLANSLFPGVPAFETNEA</sequence>
<proteinExistence type="predicted"/>
<gene>
    <name evidence="1" type="ORF">B0T10DRAFT_103495</name>
</gene>
<evidence type="ECO:0000313" key="2">
    <source>
        <dbReference type="Proteomes" id="UP000777438"/>
    </source>
</evidence>